<proteinExistence type="predicted"/>
<dbReference type="EMBL" id="BMAT01010370">
    <property type="protein sequence ID" value="GFS25597.1"/>
    <property type="molecule type" value="Genomic_DNA"/>
</dbReference>
<evidence type="ECO:0000313" key="3">
    <source>
        <dbReference type="Proteomes" id="UP000762676"/>
    </source>
</evidence>
<feature type="region of interest" description="Disordered" evidence="1">
    <location>
        <begin position="35"/>
        <end position="85"/>
    </location>
</feature>
<reference evidence="2 3" key="1">
    <citation type="journal article" date="2021" name="Elife">
        <title>Chloroplast acquisition without the gene transfer in kleptoplastic sea slugs, Plakobranchus ocellatus.</title>
        <authorList>
            <person name="Maeda T."/>
            <person name="Takahashi S."/>
            <person name="Yoshida T."/>
            <person name="Shimamura S."/>
            <person name="Takaki Y."/>
            <person name="Nagai Y."/>
            <person name="Toyoda A."/>
            <person name="Suzuki Y."/>
            <person name="Arimoto A."/>
            <person name="Ishii H."/>
            <person name="Satoh N."/>
            <person name="Nishiyama T."/>
            <person name="Hasebe M."/>
            <person name="Maruyama T."/>
            <person name="Minagawa J."/>
            <person name="Obokata J."/>
            <person name="Shigenobu S."/>
        </authorList>
    </citation>
    <scope>NUCLEOTIDE SEQUENCE [LARGE SCALE GENOMIC DNA]</scope>
</reference>
<evidence type="ECO:0000256" key="1">
    <source>
        <dbReference type="SAM" id="MobiDB-lite"/>
    </source>
</evidence>
<comment type="caution">
    <text evidence="2">The sequence shown here is derived from an EMBL/GenBank/DDBJ whole genome shotgun (WGS) entry which is preliminary data.</text>
</comment>
<accession>A0AAV4JVP4</accession>
<organism evidence="2 3">
    <name type="scientific">Elysia marginata</name>
    <dbReference type="NCBI Taxonomy" id="1093978"/>
    <lineage>
        <taxon>Eukaryota</taxon>
        <taxon>Metazoa</taxon>
        <taxon>Spiralia</taxon>
        <taxon>Lophotrochozoa</taxon>
        <taxon>Mollusca</taxon>
        <taxon>Gastropoda</taxon>
        <taxon>Heterobranchia</taxon>
        <taxon>Euthyneura</taxon>
        <taxon>Panpulmonata</taxon>
        <taxon>Sacoglossa</taxon>
        <taxon>Placobranchoidea</taxon>
        <taxon>Plakobranchidae</taxon>
        <taxon>Elysia</taxon>
    </lineage>
</organism>
<name>A0AAV4JVP4_9GAST</name>
<gene>
    <name evidence="2" type="ORF">ElyMa_005188300</name>
</gene>
<dbReference type="AlphaFoldDB" id="A0AAV4JVP4"/>
<keyword evidence="3" id="KW-1185">Reference proteome</keyword>
<feature type="compositionally biased region" description="Acidic residues" evidence="1">
    <location>
        <begin position="45"/>
        <end position="67"/>
    </location>
</feature>
<sequence length="102" mass="11476">MVKRHQAARRKWKRDAEGCILQLIDRASGWGRRITLGKKGKDKDDHDDDHVDDDDDDNDDDDDDDDGGGCSGIGGGDYDDDDHDNDDDKNHAKSICFNLLIF</sequence>
<dbReference type="Proteomes" id="UP000762676">
    <property type="component" value="Unassembled WGS sequence"/>
</dbReference>
<protein>
    <submittedName>
        <fullName evidence="2">Uncharacterized protein</fullName>
    </submittedName>
</protein>
<evidence type="ECO:0000313" key="2">
    <source>
        <dbReference type="EMBL" id="GFS25597.1"/>
    </source>
</evidence>